<dbReference type="PANTHER" id="PTHR33985:SF19">
    <property type="entry name" value="FASCICLIN-LIKE ARABINOGALACTAN PROTEIN 21"/>
    <property type="match status" value="1"/>
</dbReference>
<feature type="chain" id="PRO_5043664468" description="FAS1 domain-containing protein" evidence="2">
    <location>
        <begin position="30"/>
        <end position="356"/>
    </location>
</feature>
<dbReference type="AlphaFoldDB" id="A0AAV8SB25"/>
<keyword evidence="5" id="KW-1185">Reference proteome</keyword>
<accession>A0AAV8SB25</accession>
<gene>
    <name evidence="4" type="ORF">K2173_018715</name>
</gene>
<proteinExistence type="inferred from homology"/>
<feature type="signal peptide" evidence="2">
    <location>
        <begin position="1"/>
        <end position="29"/>
    </location>
</feature>
<dbReference type="Gene3D" id="2.30.180.10">
    <property type="entry name" value="FAS1 domain"/>
    <property type="match status" value="1"/>
</dbReference>
<organism evidence="4 5">
    <name type="scientific">Erythroxylum novogranatense</name>
    <dbReference type="NCBI Taxonomy" id="1862640"/>
    <lineage>
        <taxon>Eukaryota</taxon>
        <taxon>Viridiplantae</taxon>
        <taxon>Streptophyta</taxon>
        <taxon>Embryophyta</taxon>
        <taxon>Tracheophyta</taxon>
        <taxon>Spermatophyta</taxon>
        <taxon>Magnoliopsida</taxon>
        <taxon>eudicotyledons</taxon>
        <taxon>Gunneridae</taxon>
        <taxon>Pentapetalae</taxon>
        <taxon>rosids</taxon>
        <taxon>fabids</taxon>
        <taxon>Malpighiales</taxon>
        <taxon>Erythroxylaceae</taxon>
        <taxon>Erythroxylum</taxon>
    </lineage>
</organism>
<comment type="similarity">
    <text evidence="1">Belongs to the fasciclin-like AGP family.</text>
</comment>
<dbReference type="InterPro" id="IPR036378">
    <property type="entry name" value="FAS1_dom_sf"/>
</dbReference>
<dbReference type="InterPro" id="IPR000782">
    <property type="entry name" value="FAS1_domain"/>
</dbReference>
<dbReference type="Pfam" id="PF02469">
    <property type="entry name" value="Fasciclin"/>
    <property type="match status" value="1"/>
</dbReference>
<reference evidence="4 5" key="1">
    <citation type="submission" date="2021-09" db="EMBL/GenBank/DDBJ databases">
        <title>Genomic insights and catalytic innovation underlie evolution of tropane alkaloids biosynthesis.</title>
        <authorList>
            <person name="Wang Y.-J."/>
            <person name="Tian T."/>
            <person name="Huang J.-P."/>
            <person name="Huang S.-X."/>
        </authorList>
    </citation>
    <scope>NUCLEOTIDE SEQUENCE [LARGE SCALE GENOMIC DNA]</scope>
    <source>
        <strain evidence="4">KIB-2018</strain>
        <tissue evidence="4">Leaf</tissue>
    </source>
</reference>
<evidence type="ECO:0000259" key="3">
    <source>
        <dbReference type="PROSITE" id="PS50213"/>
    </source>
</evidence>
<dbReference type="Proteomes" id="UP001159364">
    <property type="component" value="Linkage Group LG12"/>
</dbReference>
<evidence type="ECO:0000313" key="4">
    <source>
        <dbReference type="EMBL" id="KAJ8749238.1"/>
    </source>
</evidence>
<dbReference type="SMART" id="SM00554">
    <property type="entry name" value="FAS1"/>
    <property type="match status" value="2"/>
</dbReference>
<protein>
    <recommendedName>
        <fullName evidence="3">FAS1 domain-containing protein</fullName>
    </recommendedName>
</protein>
<keyword evidence="2" id="KW-0732">Signal</keyword>
<sequence>MASTSSHCWQGPVFFTISVVLAFLAINTALHSPSNHAAVTPTTTPISLQHSLHASAALRKYGFNFMANFLLISPEIFFASPNSTIFAIKDSAFTNTSLPLHLFKRLLQHHVSPLRLSMDDLLKKPQGCYFPTLVPGKNVALTKVVNTERRVEINHVLLSNPDMFLEEHIAVHGVLRPFSTLDTQDSYKRLDPIQASICDANSTPVLDANDPKNMVDWTRIVRVLSSNGFVSFAIGLNSVLQEILEHHRNLTSLTIFTPREFDFMVASSPILERILRFHILPQRLTYLELVSLPDKASLRTLLPENDLHVTENANETGRLAINRVEIVAPEILKFKKFIVHGISQAFTLDEFNNALR</sequence>
<evidence type="ECO:0000256" key="2">
    <source>
        <dbReference type="SAM" id="SignalP"/>
    </source>
</evidence>
<dbReference type="EMBL" id="JAIWQS010000012">
    <property type="protein sequence ID" value="KAJ8749238.1"/>
    <property type="molecule type" value="Genomic_DNA"/>
</dbReference>
<feature type="domain" description="FAS1" evidence="3">
    <location>
        <begin position="217"/>
        <end position="346"/>
    </location>
</feature>
<comment type="caution">
    <text evidence="4">The sequence shown here is derived from an EMBL/GenBank/DDBJ whole genome shotgun (WGS) entry which is preliminary data.</text>
</comment>
<name>A0AAV8SB25_9ROSI</name>
<evidence type="ECO:0000256" key="1">
    <source>
        <dbReference type="ARBA" id="ARBA00007843"/>
    </source>
</evidence>
<evidence type="ECO:0000313" key="5">
    <source>
        <dbReference type="Proteomes" id="UP001159364"/>
    </source>
</evidence>
<dbReference type="SUPFAM" id="SSF82153">
    <property type="entry name" value="FAS1 domain"/>
    <property type="match status" value="2"/>
</dbReference>
<dbReference type="PANTHER" id="PTHR33985">
    <property type="entry name" value="OS02G0491300 PROTEIN-RELATED"/>
    <property type="match status" value="1"/>
</dbReference>
<dbReference type="InterPro" id="IPR052806">
    <property type="entry name" value="Fasciclin-like_AGP"/>
</dbReference>
<dbReference type="PROSITE" id="PS50213">
    <property type="entry name" value="FAS1"/>
    <property type="match status" value="1"/>
</dbReference>